<keyword evidence="11" id="KW-1185">Reference proteome</keyword>
<name>A0ABY7ZL75_9ACTN</name>
<evidence type="ECO:0000256" key="4">
    <source>
        <dbReference type="ARBA" id="ARBA00022490"/>
    </source>
</evidence>
<sequence length="227" mass="24919">MPLTPADIHNVAFKKPSIGKRGYDEEEVDAFLDEVEREIERLAEENTALRAQVELGAGPGDGGAATRLPQLRAQLDRLQRERVAAEQAAQEVQRQLEEARTRSVGNAPEDAGTGLPVLVMAQRTADECLSKARLDADQLLTEMRARAEKLAHEAQRKAQKTESQAVDRHKKAIERLEADRSAAQREIATLTHFAHDYRERLAEHLNALMNDMSGGGAKNGRAEGGAA</sequence>
<evidence type="ECO:0000256" key="9">
    <source>
        <dbReference type="SAM" id="Coils"/>
    </source>
</evidence>
<proteinExistence type="inferred from homology"/>
<gene>
    <name evidence="10" type="ORF">PVK37_25135</name>
</gene>
<dbReference type="NCBIfam" id="TIGR03544">
    <property type="entry name" value="DivI1A_domain"/>
    <property type="match status" value="1"/>
</dbReference>
<dbReference type="RefSeq" id="WP_275030277.1">
    <property type="nucleotide sequence ID" value="NZ_CP118615.1"/>
</dbReference>
<organism evidence="10 11">
    <name type="scientific">Micromonospora cathayae</name>
    <dbReference type="NCBI Taxonomy" id="3028804"/>
    <lineage>
        <taxon>Bacteria</taxon>
        <taxon>Bacillati</taxon>
        <taxon>Actinomycetota</taxon>
        <taxon>Actinomycetes</taxon>
        <taxon>Micromonosporales</taxon>
        <taxon>Micromonosporaceae</taxon>
        <taxon>Micromonospora</taxon>
    </lineage>
</organism>
<keyword evidence="5" id="KW-0132">Cell division</keyword>
<keyword evidence="7" id="KW-0131">Cell cycle</keyword>
<comment type="subcellular location">
    <subcellularLocation>
        <location evidence="1">Cytoplasm</location>
    </subcellularLocation>
</comment>
<evidence type="ECO:0000313" key="10">
    <source>
        <dbReference type="EMBL" id="WDZ83719.1"/>
    </source>
</evidence>
<accession>A0ABY7ZL75</accession>
<reference evidence="10 11" key="1">
    <citation type="submission" date="2023-02" db="EMBL/GenBank/DDBJ databases">
        <authorList>
            <person name="Mo P."/>
        </authorList>
    </citation>
    <scope>NUCLEOTIDE SEQUENCE [LARGE SCALE GENOMIC DNA]</scope>
    <source>
        <strain evidence="10 11">HUAS 3</strain>
    </source>
</reference>
<evidence type="ECO:0000256" key="6">
    <source>
        <dbReference type="ARBA" id="ARBA00023054"/>
    </source>
</evidence>
<feature type="coiled-coil region" evidence="9">
    <location>
        <begin position="140"/>
        <end position="193"/>
    </location>
</feature>
<evidence type="ECO:0000256" key="8">
    <source>
        <dbReference type="ARBA" id="ARBA00031737"/>
    </source>
</evidence>
<dbReference type="EMBL" id="CP118615">
    <property type="protein sequence ID" value="WDZ83719.1"/>
    <property type="molecule type" value="Genomic_DNA"/>
</dbReference>
<dbReference type="PANTHER" id="PTHR35794:SF2">
    <property type="entry name" value="CELL DIVISION PROTEIN DIVIVA"/>
    <property type="match status" value="1"/>
</dbReference>
<evidence type="ECO:0000256" key="3">
    <source>
        <dbReference type="ARBA" id="ARBA00018787"/>
    </source>
</evidence>
<dbReference type="Gene3D" id="6.10.250.660">
    <property type="match status" value="1"/>
</dbReference>
<keyword evidence="4" id="KW-0963">Cytoplasm</keyword>
<dbReference type="InterPro" id="IPR007793">
    <property type="entry name" value="DivIVA_fam"/>
</dbReference>
<evidence type="ECO:0000256" key="2">
    <source>
        <dbReference type="ARBA" id="ARBA00009008"/>
    </source>
</evidence>
<evidence type="ECO:0000256" key="7">
    <source>
        <dbReference type="ARBA" id="ARBA00023306"/>
    </source>
</evidence>
<dbReference type="Pfam" id="PF05103">
    <property type="entry name" value="DivIVA"/>
    <property type="match status" value="1"/>
</dbReference>
<comment type="similarity">
    <text evidence="2">Belongs to the DivIVA family.</text>
</comment>
<protein>
    <recommendedName>
        <fullName evidence="3">Cell wall synthesis protein Wag31</fullName>
    </recommendedName>
    <alternativeName>
        <fullName evidence="8">Antigen 84</fullName>
    </alternativeName>
</protein>
<evidence type="ECO:0000256" key="1">
    <source>
        <dbReference type="ARBA" id="ARBA00004496"/>
    </source>
</evidence>
<evidence type="ECO:0000313" key="11">
    <source>
        <dbReference type="Proteomes" id="UP001219605"/>
    </source>
</evidence>
<dbReference type="PANTHER" id="PTHR35794">
    <property type="entry name" value="CELL DIVISION PROTEIN DIVIVA"/>
    <property type="match status" value="1"/>
</dbReference>
<dbReference type="Proteomes" id="UP001219605">
    <property type="component" value="Chromosome"/>
</dbReference>
<dbReference type="InterPro" id="IPR019933">
    <property type="entry name" value="DivIVA_domain"/>
</dbReference>
<evidence type="ECO:0000256" key="5">
    <source>
        <dbReference type="ARBA" id="ARBA00022618"/>
    </source>
</evidence>
<keyword evidence="6 9" id="KW-0175">Coiled coil</keyword>
<feature type="coiled-coil region" evidence="9">
    <location>
        <begin position="25"/>
        <end position="102"/>
    </location>
</feature>